<keyword evidence="6" id="KW-0175">Coiled coil</keyword>
<name>A0A087ATA6_9BIFI</name>
<dbReference type="EMBL" id="JGYV01000012">
    <property type="protein sequence ID" value="KFI62006.1"/>
    <property type="molecule type" value="Genomic_DNA"/>
</dbReference>
<accession>A0A087ATA6</accession>
<evidence type="ECO:0000256" key="3">
    <source>
        <dbReference type="ARBA" id="ARBA00022692"/>
    </source>
</evidence>
<gene>
    <name evidence="10" type="ORF">BCUN_1718</name>
</gene>
<feature type="domain" description="ABC3 transporter permease C-terminal" evidence="9">
    <location>
        <begin position="887"/>
        <end position="992"/>
    </location>
</feature>
<keyword evidence="2" id="KW-1003">Cell membrane</keyword>
<feature type="region of interest" description="Disordered" evidence="7">
    <location>
        <begin position="1"/>
        <end position="25"/>
    </location>
</feature>
<keyword evidence="3 8" id="KW-0812">Transmembrane</keyword>
<evidence type="ECO:0000256" key="8">
    <source>
        <dbReference type="SAM" id="Phobius"/>
    </source>
</evidence>
<reference evidence="10 11" key="1">
    <citation type="submission" date="2014-03" db="EMBL/GenBank/DDBJ databases">
        <title>Genomics of Bifidobacteria.</title>
        <authorList>
            <person name="Ventura M."/>
            <person name="Milani C."/>
            <person name="Lugli G.A."/>
        </authorList>
    </citation>
    <scope>NUCLEOTIDE SEQUENCE [LARGE SCALE GENOMIC DNA]</scope>
    <source>
        <strain evidence="10 11">LMG 10738</strain>
    </source>
</reference>
<feature type="transmembrane region" description="Helical" evidence="8">
    <location>
        <begin position="880"/>
        <end position="903"/>
    </location>
</feature>
<feature type="coiled-coil region" evidence="6">
    <location>
        <begin position="320"/>
        <end position="415"/>
    </location>
</feature>
<keyword evidence="4 8" id="KW-1133">Transmembrane helix</keyword>
<sequence>MDGMRSVVGGTGRPMERTAGGKAGIGGVAGAAVPMSGRDPGKGHGGRWGRPAGSAFLVATLRSWLQSWKPFLSILVISMLGVAVLTGIYAGCRDTFLAADRFFDAQGLHDVQVLSTMGLDDDDVEALKQVPGVRAVQADRSQSVLVEVDGKQRSAVIREIGTQGIDRPSLQSGSMPAKAGEVAVTERFLKDSGLRIGDEIDVTADDGTDDAETRDGTADGTESVGGGTEAAPSFPTHLRITGVVLDPSDLTNPNGYSRSSFRSSASDDYVLFAPSDGVIGDVYTSVSLLVDGAEALESFSQDYNDLTSSVAKRIESQVQSTREQARLDSLKADAQEALDDARKDTDTQFDQAAQALADQQAQLDDQRAQLDAQLTQLGLAEANAPPQLQAAIQQLETAQTKLDDASEDLAAKRKDAAGEFAKQQQEIDDLATPRWYVQTRSAIGGFSSLKSDISSIESLGKAFPVLFLIVAVMMSLTTMSRLVEEDRGLVGTYLGLGYGRVTIALRYVLFALLGCLIGGGLGLLVGFLGIPAFLLVVIKGLYVIPDLRFEYDWLVGSLGVLLFVGGVVGATLVAVVRELRQMPASLMRPKSPKPGARILLEHVRPLWKRMTFLNKVTARNIFRFKSRLIMTVGGVAGCTALIVCGLAINDTVAVLGEQQFGQINQYDMMAVSNDGDAKTMRERIVSDGQTTAIMDVRVENGELTNASGHGESIQLVVVPERQLGELDEMLRVEAPRSEGLIGWAASLFGSGRQDKTIALDDSGIIVAQSAAKTLGIDSGDRVSLKADGFVPATTQVHAVMRNLLGSQVYISEDLYRQLFPDSSSGDADADTSAITWNAVYAKLKGDSTHQRHYVAQLEEDGTVMTAVSCAQQMEDFKFDLMGAVVALIVTLAGALALVVLFTLAHTNVSERIREMATLKVLGFYDREVHRYIDREMMVMTLMGTVIGLPLGRWLASLLTGVLNMPSMYFEVTVSPWSYVAAAVATLAFAVLVQLFVNPVLDRIDPVSSLKSVE</sequence>
<evidence type="ECO:0000256" key="7">
    <source>
        <dbReference type="SAM" id="MobiDB-lite"/>
    </source>
</evidence>
<feature type="compositionally biased region" description="Acidic residues" evidence="7">
    <location>
        <begin position="200"/>
        <end position="210"/>
    </location>
</feature>
<dbReference type="Pfam" id="PF02687">
    <property type="entry name" value="FtsX"/>
    <property type="match status" value="2"/>
</dbReference>
<feature type="region of interest" description="Disordered" evidence="7">
    <location>
        <begin position="200"/>
        <end position="234"/>
    </location>
</feature>
<evidence type="ECO:0000256" key="1">
    <source>
        <dbReference type="ARBA" id="ARBA00004651"/>
    </source>
</evidence>
<dbReference type="GO" id="GO:0005886">
    <property type="term" value="C:plasma membrane"/>
    <property type="evidence" value="ECO:0007669"/>
    <property type="project" value="UniProtKB-SubCell"/>
</dbReference>
<evidence type="ECO:0000256" key="2">
    <source>
        <dbReference type="ARBA" id="ARBA00022475"/>
    </source>
</evidence>
<evidence type="ECO:0000256" key="4">
    <source>
        <dbReference type="ARBA" id="ARBA00022989"/>
    </source>
</evidence>
<dbReference type="AlphaFoldDB" id="A0A087ATA6"/>
<keyword evidence="5 8" id="KW-0472">Membrane</keyword>
<proteinExistence type="predicted"/>
<dbReference type="PANTHER" id="PTHR30287:SF1">
    <property type="entry name" value="INNER MEMBRANE PROTEIN"/>
    <property type="match status" value="1"/>
</dbReference>
<dbReference type="InterPro" id="IPR038766">
    <property type="entry name" value="Membrane_comp_ABC_pdt"/>
</dbReference>
<evidence type="ECO:0000313" key="11">
    <source>
        <dbReference type="Proteomes" id="UP000029067"/>
    </source>
</evidence>
<evidence type="ECO:0000259" key="9">
    <source>
        <dbReference type="Pfam" id="PF02687"/>
    </source>
</evidence>
<dbReference type="InterPro" id="IPR003838">
    <property type="entry name" value="ABC3_permease_C"/>
</dbReference>
<feature type="transmembrane region" description="Helical" evidence="8">
    <location>
        <begin position="553"/>
        <end position="576"/>
    </location>
</feature>
<dbReference type="PANTHER" id="PTHR30287">
    <property type="entry name" value="MEMBRANE COMPONENT OF PREDICTED ABC SUPERFAMILY METABOLITE UPTAKE TRANSPORTER"/>
    <property type="match status" value="1"/>
</dbReference>
<feature type="transmembrane region" description="Helical" evidence="8">
    <location>
        <begin position="504"/>
        <end position="533"/>
    </location>
</feature>
<protein>
    <submittedName>
        <fullName evidence="10">Transmembrane protein</fullName>
    </submittedName>
</protein>
<feature type="transmembrane region" description="Helical" evidence="8">
    <location>
        <begin position="975"/>
        <end position="996"/>
    </location>
</feature>
<feature type="transmembrane region" description="Helical" evidence="8">
    <location>
        <begin position="628"/>
        <end position="648"/>
    </location>
</feature>
<evidence type="ECO:0000313" key="10">
    <source>
        <dbReference type="EMBL" id="KFI62006.1"/>
    </source>
</evidence>
<dbReference type="STRING" id="1688.BCUN_1718"/>
<comment type="subcellular location">
    <subcellularLocation>
        <location evidence="1">Cell membrane</location>
        <topology evidence="1">Multi-pass membrane protein</topology>
    </subcellularLocation>
</comment>
<dbReference type="Proteomes" id="UP000029067">
    <property type="component" value="Unassembled WGS sequence"/>
</dbReference>
<feature type="transmembrane region" description="Helical" evidence="8">
    <location>
        <begin position="71"/>
        <end position="91"/>
    </location>
</feature>
<dbReference type="eggNOG" id="COG1511">
    <property type="taxonomic scope" value="Bacteria"/>
</dbReference>
<comment type="caution">
    <text evidence="10">The sequence shown here is derived from an EMBL/GenBank/DDBJ whole genome shotgun (WGS) entry which is preliminary data.</text>
</comment>
<feature type="transmembrane region" description="Helical" evidence="8">
    <location>
        <begin position="462"/>
        <end position="483"/>
    </location>
</feature>
<organism evidence="10 11">
    <name type="scientific">Bifidobacterium cuniculi</name>
    <dbReference type="NCBI Taxonomy" id="1688"/>
    <lineage>
        <taxon>Bacteria</taxon>
        <taxon>Bacillati</taxon>
        <taxon>Actinomycetota</taxon>
        <taxon>Actinomycetes</taxon>
        <taxon>Bifidobacteriales</taxon>
        <taxon>Bifidobacteriaceae</taxon>
        <taxon>Bifidobacterium</taxon>
    </lineage>
</organism>
<evidence type="ECO:0000256" key="5">
    <source>
        <dbReference type="ARBA" id="ARBA00023136"/>
    </source>
</evidence>
<evidence type="ECO:0000256" key="6">
    <source>
        <dbReference type="SAM" id="Coils"/>
    </source>
</evidence>
<feature type="transmembrane region" description="Helical" evidence="8">
    <location>
        <begin position="936"/>
        <end position="955"/>
    </location>
</feature>
<feature type="domain" description="ABC3 transporter permease C-terminal" evidence="9">
    <location>
        <begin position="462"/>
        <end position="571"/>
    </location>
</feature>
<keyword evidence="11" id="KW-1185">Reference proteome</keyword>
<dbReference type="eggNOG" id="COG0577">
    <property type="taxonomic scope" value="Bacteria"/>
</dbReference>